<evidence type="ECO:0000256" key="5">
    <source>
        <dbReference type="ARBA" id="ARBA00034489"/>
    </source>
</evidence>
<name>A0ABU1BM63_9BURK</name>
<dbReference type="InterPro" id="IPR005636">
    <property type="entry name" value="DTW"/>
</dbReference>
<evidence type="ECO:0000313" key="8">
    <source>
        <dbReference type="Proteomes" id="UP001225596"/>
    </source>
</evidence>
<organism evidence="7 8">
    <name type="scientific">Keguizhuia sedimenti</name>
    <dbReference type="NCBI Taxonomy" id="3064264"/>
    <lineage>
        <taxon>Bacteria</taxon>
        <taxon>Pseudomonadati</taxon>
        <taxon>Pseudomonadota</taxon>
        <taxon>Betaproteobacteria</taxon>
        <taxon>Burkholderiales</taxon>
        <taxon>Oxalobacteraceae</taxon>
        <taxon>Keguizhuia</taxon>
    </lineage>
</organism>
<evidence type="ECO:0000256" key="1">
    <source>
        <dbReference type="ARBA" id="ARBA00012386"/>
    </source>
</evidence>
<keyword evidence="2 7" id="KW-0808">Transferase</keyword>
<dbReference type="RefSeq" id="WP_338436001.1">
    <property type="nucleotide sequence ID" value="NZ_JAUYVH010000002.1"/>
</dbReference>
<dbReference type="Proteomes" id="UP001225596">
    <property type="component" value="Unassembled WGS sequence"/>
</dbReference>
<dbReference type="PANTHER" id="PTHR21392:SF0">
    <property type="entry name" value="TRNA-URIDINE AMINOCARBOXYPROPYLTRANSFERASE 2"/>
    <property type="match status" value="1"/>
</dbReference>
<keyword evidence="3" id="KW-0949">S-adenosyl-L-methionine</keyword>
<dbReference type="InterPro" id="IPR039262">
    <property type="entry name" value="DTWD2/TAPT"/>
</dbReference>
<dbReference type="EC" id="2.5.1.25" evidence="1"/>
<gene>
    <name evidence="7" type="ORF">Q8A64_06620</name>
</gene>
<proteinExistence type="inferred from homology"/>
<evidence type="ECO:0000313" key="7">
    <source>
        <dbReference type="EMBL" id="MDQ9170085.1"/>
    </source>
</evidence>
<protein>
    <recommendedName>
        <fullName evidence="1">tRNA-uridine aminocarboxypropyltransferase</fullName>
        <ecNumber evidence="1">2.5.1.25</ecNumber>
    </recommendedName>
</protein>
<comment type="similarity">
    <text evidence="5">Belongs to the TDD superfamily. DTWD2 family.</text>
</comment>
<evidence type="ECO:0000256" key="4">
    <source>
        <dbReference type="ARBA" id="ARBA00022694"/>
    </source>
</evidence>
<dbReference type="PANTHER" id="PTHR21392">
    <property type="entry name" value="TRNA-URIDINE AMINOCARBOXYPROPYLTRANSFERASE 2"/>
    <property type="match status" value="1"/>
</dbReference>
<evidence type="ECO:0000256" key="3">
    <source>
        <dbReference type="ARBA" id="ARBA00022691"/>
    </source>
</evidence>
<evidence type="ECO:0000256" key="2">
    <source>
        <dbReference type="ARBA" id="ARBA00022679"/>
    </source>
</evidence>
<comment type="caution">
    <text evidence="7">The sequence shown here is derived from an EMBL/GenBank/DDBJ whole genome shotgun (WGS) entry which is preliminary data.</text>
</comment>
<dbReference type="Pfam" id="PF03942">
    <property type="entry name" value="DTW"/>
    <property type="match status" value="1"/>
</dbReference>
<sequence length="232" mass="25892">MTPIADMQTAGKRAICSCCLRPHRTCICRVAVPIRHATEVLILQHPLEVHQAKGTARLLHLCLPKSRIITGEQFNAKTLHSLLYDPWQREPDETQGSMSAIPVLLYPDTGHNAPEKAEKTTEALSIGKHAERCRLIVLDGTWRKSRKMLHLNPMLATLPRLSLSDAAPSRYQIRKAHRPGQLSTLEACCYVLMQMECNPEGCQPLLSAFAKFIEMQQCFTHAAAADTCNTSE</sequence>
<keyword evidence="8" id="KW-1185">Reference proteome</keyword>
<dbReference type="GO" id="GO:0016432">
    <property type="term" value="F:tRNA-uridine aminocarboxypropyltransferase activity"/>
    <property type="evidence" value="ECO:0007669"/>
    <property type="project" value="UniProtKB-EC"/>
</dbReference>
<accession>A0ABU1BM63</accession>
<dbReference type="EMBL" id="JAUYVH010000002">
    <property type="protein sequence ID" value="MDQ9170085.1"/>
    <property type="molecule type" value="Genomic_DNA"/>
</dbReference>
<dbReference type="SMART" id="SM01144">
    <property type="entry name" value="DTW"/>
    <property type="match status" value="1"/>
</dbReference>
<reference evidence="7 8" key="1">
    <citation type="submission" date="2023-08" db="EMBL/GenBank/DDBJ databases">
        <title>Oxalobacteraceae gen .nov., isolated from river sludge outside the plant.</title>
        <authorList>
            <person name="Zhao S.Y."/>
        </authorList>
    </citation>
    <scope>NUCLEOTIDE SEQUENCE [LARGE SCALE GENOMIC DNA]</scope>
    <source>
        <strain evidence="7 8">R-40</strain>
    </source>
</reference>
<evidence type="ECO:0000259" key="6">
    <source>
        <dbReference type="SMART" id="SM01144"/>
    </source>
</evidence>
<keyword evidence="4" id="KW-0819">tRNA processing</keyword>
<feature type="domain" description="DTW" evidence="6">
    <location>
        <begin position="12"/>
        <end position="221"/>
    </location>
</feature>